<dbReference type="RefSeq" id="WP_408329572.1">
    <property type="nucleotide sequence ID" value="NZ_JAQQFH010000010.1"/>
</dbReference>
<dbReference type="PROSITE" id="PS00622">
    <property type="entry name" value="HTH_LUXR_1"/>
    <property type="match status" value="1"/>
</dbReference>
<evidence type="ECO:0000313" key="6">
    <source>
        <dbReference type="Proteomes" id="UP001629249"/>
    </source>
</evidence>
<dbReference type="PROSITE" id="PS50043">
    <property type="entry name" value="HTH_LUXR_2"/>
    <property type="match status" value="1"/>
</dbReference>
<name>A0ABW8ZR41_9BURK</name>
<keyword evidence="6" id="KW-1185">Reference proteome</keyword>
<dbReference type="Gene3D" id="1.10.10.10">
    <property type="entry name" value="Winged helix-like DNA-binding domain superfamily/Winged helix DNA-binding domain"/>
    <property type="match status" value="1"/>
</dbReference>
<gene>
    <name evidence="5" type="ORF">PQR66_21165</name>
</gene>
<protein>
    <submittedName>
        <fullName evidence="5">Helix-turn-helix transcriptional regulator</fullName>
    </submittedName>
</protein>
<comment type="caution">
    <text evidence="5">The sequence shown here is derived from an EMBL/GenBank/DDBJ whole genome shotgun (WGS) entry which is preliminary data.</text>
</comment>
<feature type="domain" description="HTH luxR-type" evidence="4">
    <location>
        <begin position="198"/>
        <end position="261"/>
    </location>
</feature>
<dbReference type="SMART" id="SM00421">
    <property type="entry name" value="HTH_LUXR"/>
    <property type="match status" value="1"/>
</dbReference>
<dbReference type="EMBL" id="JAQQFN010000016">
    <property type="protein sequence ID" value="MFL9885567.1"/>
    <property type="molecule type" value="Genomic_DNA"/>
</dbReference>
<dbReference type="PANTHER" id="PTHR44688:SF16">
    <property type="entry name" value="DNA-BINDING TRANSCRIPTIONAL ACTIVATOR DEVR_DOSR"/>
    <property type="match status" value="1"/>
</dbReference>
<evidence type="ECO:0000256" key="2">
    <source>
        <dbReference type="ARBA" id="ARBA00023125"/>
    </source>
</evidence>
<organism evidence="5 6">
    <name type="scientific">Paraburkholderia agricolaris</name>
    <dbReference type="NCBI Taxonomy" id="2152888"/>
    <lineage>
        <taxon>Bacteria</taxon>
        <taxon>Pseudomonadati</taxon>
        <taxon>Pseudomonadota</taxon>
        <taxon>Betaproteobacteria</taxon>
        <taxon>Burkholderiales</taxon>
        <taxon>Burkholderiaceae</taxon>
        <taxon>Paraburkholderia</taxon>
    </lineage>
</organism>
<proteinExistence type="predicted"/>
<keyword evidence="3" id="KW-0804">Transcription</keyword>
<evidence type="ECO:0000259" key="4">
    <source>
        <dbReference type="PROSITE" id="PS50043"/>
    </source>
</evidence>
<keyword evidence="1" id="KW-0805">Transcription regulation</keyword>
<dbReference type="InterPro" id="IPR016032">
    <property type="entry name" value="Sig_transdc_resp-reg_C-effctor"/>
</dbReference>
<sequence length="261" mass="28584">MLNTIRDAAASQGAFMPALGAAVSALAQLVRPSATVFYWVGADNEPSGFELFGMTEMMHRTYLQRYCTLDPMHPSRFSTQTGNVLTLAGELPETVRGASVYWQRFLNPHQVVDVMEVLLRDSAPGAPGTPGAHGTQGAQGTRPAAAFSLLRMAPAEAFSADDQHHARAVQPLLEAALVPALREQRAMRTHARHGTEVENDIRPNLTHREQQIARLVRNGLSNKEIARDLALAQPTVKTHLLRMFRKLGVSSRTEMIGALFL</sequence>
<evidence type="ECO:0000313" key="5">
    <source>
        <dbReference type="EMBL" id="MFL9885567.1"/>
    </source>
</evidence>
<dbReference type="InterPro" id="IPR036388">
    <property type="entry name" value="WH-like_DNA-bd_sf"/>
</dbReference>
<dbReference type="PRINTS" id="PR00038">
    <property type="entry name" value="HTHLUXR"/>
</dbReference>
<evidence type="ECO:0000256" key="1">
    <source>
        <dbReference type="ARBA" id="ARBA00023015"/>
    </source>
</evidence>
<reference evidence="5 6" key="1">
    <citation type="journal article" date="2024" name="Chem. Sci.">
        <title>Discovery of megapolipeptins by genome mining of a Burkholderiales bacteria collection.</title>
        <authorList>
            <person name="Paulo B.S."/>
            <person name="Recchia M.J.J."/>
            <person name="Lee S."/>
            <person name="Fergusson C.H."/>
            <person name="Romanowski S.B."/>
            <person name="Hernandez A."/>
            <person name="Krull N."/>
            <person name="Liu D.Y."/>
            <person name="Cavanagh H."/>
            <person name="Bos A."/>
            <person name="Gray C.A."/>
            <person name="Murphy B.T."/>
            <person name="Linington R.G."/>
            <person name="Eustaquio A.S."/>
        </authorList>
    </citation>
    <scope>NUCLEOTIDE SEQUENCE [LARGE SCALE GENOMIC DNA]</scope>
    <source>
        <strain evidence="5 6">RL16-012-BIC-B</strain>
    </source>
</reference>
<dbReference type="Pfam" id="PF00196">
    <property type="entry name" value="GerE"/>
    <property type="match status" value="1"/>
</dbReference>
<dbReference type="SUPFAM" id="SSF46894">
    <property type="entry name" value="C-terminal effector domain of the bipartite response regulators"/>
    <property type="match status" value="1"/>
</dbReference>
<keyword evidence="2" id="KW-0238">DNA-binding</keyword>
<dbReference type="Proteomes" id="UP001629249">
    <property type="component" value="Unassembled WGS sequence"/>
</dbReference>
<dbReference type="CDD" id="cd06170">
    <property type="entry name" value="LuxR_C_like"/>
    <property type="match status" value="1"/>
</dbReference>
<dbReference type="InterPro" id="IPR000792">
    <property type="entry name" value="Tscrpt_reg_LuxR_C"/>
</dbReference>
<evidence type="ECO:0000256" key="3">
    <source>
        <dbReference type="ARBA" id="ARBA00023163"/>
    </source>
</evidence>
<dbReference type="PANTHER" id="PTHR44688">
    <property type="entry name" value="DNA-BINDING TRANSCRIPTIONAL ACTIVATOR DEVR_DOSR"/>
    <property type="match status" value="1"/>
</dbReference>
<accession>A0ABW8ZR41</accession>